<keyword evidence="5" id="KW-0963">Cytoplasm</keyword>
<dbReference type="InterPro" id="IPR004384">
    <property type="entry name" value="RNA_MeTrfase_TrmJ/LasT"/>
</dbReference>
<feature type="domain" description="tRNA/rRNA methyltransferase SpoU type" evidence="6">
    <location>
        <begin position="24"/>
        <end position="174"/>
    </location>
</feature>
<keyword evidence="5" id="KW-0819">tRNA processing</keyword>
<dbReference type="InterPro" id="IPR029028">
    <property type="entry name" value="Alpha/beta_knot_MTases"/>
</dbReference>
<dbReference type="Gene3D" id="1.10.8.590">
    <property type="match status" value="1"/>
</dbReference>
<dbReference type="PANTHER" id="PTHR42786">
    <property type="entry name" value="TRNA/RRNA METHYLTRANSFERASE"/>
    <property type="match status" value="1"/>
</dbReference>
<dbReference type="Proteomes" id="UP000515838">
    <property type="component" value="Chromosome"/>
</dbReference>
<reference evidence="7 8" key="1">
    <citation type="submission" date="2020-08" db="EMBL/GenBank/DDBJ databases">
        <title>Streptomycin Non-resistant strain, P. mexicana.</title>
        <authorList>
            <person name="Ganesh-Kumar S."/>
            <person name="Zhe T."/>
            <person name="Yu Z."/>
            <person name="Min Y."/>
        </authorList>
    </citation>
    <scope>NUCLEOTIDE SEQUENCE [LARGE SCALE GENOMIC DNA]</scope>
    <source>
        <strain evidence="7 8">GTZY2</strain>
    </source>
</reference>
<keyword evidence="2 5" id="KW-0489">Methyltransferase</keyword>
<dbReference type="SUPFAM" id="SSF75217">
    <property type="entry name" value="alpha/beta knot"/>
    <property type="match status" value="1"/>
</dbReference>
<evidence type="ECO:0000256" key="5">
    <source>
        <dbReference type="RuleBase" id="RU362024"/>
    </source>
</evidence>
<sequence>MNTPPSFIESAFADPASLAAAARLRVVLVGTQHPGNIGAAARALKTMGLSRLVLVAPEDYPAEEAYRRAAGADDLLGDAPVVATLAEAVADCHLVLGCTARSRRVQLEEHAPRQAAAVAVARAAAGGEVALVFGRERTGLSNEELQLCHAAVHIPANPGYSSLNLAAAVQVLAYELRLALLEGAAPATAEPVHPDEVPASHAHMEGFFTQLGDTLDAIDFHKGRTPDSAMRKLRRLFAKAQLNEQEVRLLRGILADAQRMARLAGGGGTGSLS</sequence>
<comment type="catalytic activity">
    <reaction evidence="5">
        <text>cytidine(32) in tRNA + S-adenosyl-L-methionine = 2'-O-methylcytidine(32) in tRNA + S-adenosyl-L-homocysteine + H(+)</text>
        <dbReference type="Rhea" id="RHEA:42932"/>
        <dbReference type="Rhea" id="RHEA-COMP:10288"/>
        <dbReference type="Rhea" id="RHEA-COMP:10289"/>
        <dbReference type="ChEBI" id="CHEBI:15378"/>
        <dbReference type="ChEBI" id="CHEBI:57856"/>
        <dbReference type="ChEBI" id="CHEBI:59789"/>
        <dbReference type="ChEBI" id="CHEBI:74495"/>
        <dbReference type="ChEBI" id="CHEBI:82748"/>
        <dbReference type="EC" id="2.1.1.200"/>
    </reaction>
</comment>
<dbReference type="GO" id="GO:0005829">
    <property type="term" value="C:cytosol"/>
    <property type="evidence" value="ECO:0007669"/>
    <property type="project" value="TreeGrafter"/>
</dbReference>
<evidence type="ECO:0000256" key="3">
    <source>
        <dbReference type="ARBA" id="ARBA00022679"/>
    </source>
</evidence>
<comment type="catalytic activity">
    <reaction evidence="5">
        <text>uridine(32) in tRNA + S-adenosyl-L-methionine = 2'-O-methyluridine(32) in tRNA + S-adenosyl-L-homocysteine + H(+)</text>
        <dbReference type="Rhea" id="RHEA:42936"/>
        <dbReference type="Rhea" id="RHEA-COMP:10107"/>
        <dbReference type="Rhea" id="RHEA-COMP:10290"/>
        <dbReference type="ChEBI" id="CHEBI:15378"/>
        <dbReference type="ChEBI" id="CHEBI:57856"/>
        <dbReference type="ChEBI" id="CHEBI:59789"/>
        <dbReference type="ChEBI" id="CHEBI:65315"/>
        <dbReference type="ChEBI" id="CHEBI:74478"/>
        <dbReference type="EC" id="2.1.1.200"/>
    </reaction>
</comment>
<dbReference type="EMBL" id="CP060731">
    <property type="protein sequence ID" value="QNN77603.1"/>
    <property type="molecule type" value="Genomic_DNA"/>
</dbReference>
<dbReference type="RefSeq" id="WP_187573157.1">
    <property type="nucleotide sequence ID" value="NZ_CP060731.1"/>
</dbReference>
<protein>
    <recommendedName>
        <fullName evidence="5">tRNA (cytidine/uridine-2'-O-)-methyltransferase TrmJ</fullName>
        <ecNumber evidence="5">2.1.1.200</ecNumber>
    </recommendedName>
    <alternativeName>
        <fullName evidence="5">tRNA (cytidine(32)/uridine(32)-2'-O)-methyltransferase</fullName>
    </alternativeName>
    <alternativeName>
        <fullName evidence="5">tRNA Cm32/Um32 methyltransferase</fullName>
    </alternativeName>
</protein>
<evidence type="ECO:0000313" key="8">
    <source>
        <dbReference type="Proteomes" id="UP000515838"/>
    </source>
</evidence>
<dbReference type="NCBIfam" id="TIGR00050">
    <property type="entry name" value="rRNA_methyl_1"/>
    <property type="match status" value="1"/>
</dbReference>
<proteinExistence type="inferred from homology"/>
<evidence type="ECO:0000256" key="4">
    <source>
        <dbReference type="ARBA" id="ARBA00022691"/>
    </source>
</evidence>
<accession>A0A7G9TBX8</accession>
<comment type="function">
    <text evidence="5">Catalyzes the formation of 2'O-methylated cytidine (Cm32) or 2'O-methylated uridine (Um32) at position 32 in tRNA.</text>
</comment>
<dbReference type="AlphaFoldDB" id="A0A7G9TBX8"/>
<comment type="similarity">
    <text evidence="1">Belongs to the class IV-like SAM-binding methyltransferase superfamily. RNA methyltransferase TrmH family.</text>
</comment>
<dbReference type="Pfam" id="PF00588">
    <property type="entry name" value="SpoU_methylase"/>
    <property type="match status" value="1"/>
</dbReference>
<gene>
    <name evidence="5" type="primary">trmJ</name>
    <name evidence="7" type="ORF">IAE60_17115</name>
</gene>
<comment type="subcellular location">
    <subcellularLocation>
        <location evidence="5">Cytoplasm</location>
    </subcellularLocation>
</comment>
<dbReference type="PANTHER" id="PTHR42786:SF2">
    <property type="entry name" value="TRNA (CYTIDINE_URIDINE-2'-O-)-METHYLTRANSFERASE TRMJ"/>
    <property type="match status" value="1"/>
</dbReference>
<evidence type="ECO:0000313" key="7">
    <source>
        <dbReference type="EMBL" id="QNN77603.1"/>
    </source>
</evidence>
<evidence type="ECO:0000256" key="2">
    <source>
        <dbReference type="ARBA" id="ARBA00022603"/>
    </source>
</evidence>
<dbReference type="InterPro" id="IPR029026">
    <property type="entry name" value="tRNA_m1G_MTases_N"/>
</dbReference>
<dbReference type="Gene3D" id="3.40.1280.10">
    <property type="match status" value="1"/>
</dbReference>
<keyword evidence="4 5" id="KW-0949">S-adenosyl-L-methionine</keyword>
<dbReference type="GeneID" id="81472711"/>
<dbReference type="GO" id="GO:0160206">
    <property type="term" value="F:tRNA (cytidine(32)/uridine(32)-2'-O)-methyltransferase activity"/>
    <property type="evidence" value="ECO:0007669"/>
    <property type="project" value="UniProtKB-EC"/>
</dbReference>
<evidence type="ECO:0000256" key="1">
    <source>
        <dbReference type="ARBA" id="ARBA00007228"/>
    </source>
</evidence>
<organism evidence="7 8">
    <name type="scientific">Pseudoxanthomonas mexicana</name>
    <dbReference type="NCBI Taxonomy" id="128785"/>
    <lineage>
        <taxon>Bacteria</taxon>
        <taxon>Pseudomonadati</taxon>
        <taxon>Pseudomonadota</taxon>
        <taxon>Gammaproteobacteria</taxon>
        <taxon>Lysobacterales</taxon>
        <taxon>Lysobacteraceae</taxon>
        <taxon>Pseudoxanthomonas</taxon>
    </lineage>
</organism>
<comment type="subunit">
    <text evidence="5">Homodimer.</text>
</comment>
<dbReference type="PIRSF" id="PIRSF004808">
    <property type="entry name" value="LasT"/>
    <property type="match status" value="1"/>
</dbReference>
<dbReference type="CDD" id="cd18093">
    <property type="entry name" value="SpoU-like_TrmJ"/>
    <property type="match status" value="1"/>
</dbReference>
<dbReference type="GO" id="GO:0002128">
    <property type="term" value="P:tRNA nucleoside ribose methylation"/>
    <property type="evidence" value="ECO:0007669"/>
    <property type="project" value="TreeGrafter"/>
</dbReference>
<dbReference type="FunFam" id="3.40.1280.10:FF:000006">
    <property type="entry name" value="Uncharacterized tRNA/rRNA methyltransferase HI_0380"/>
    <property type="match status" value="1"/>
</dbReference>
<evidence type="ECO:0000259" key="6">
    <source>
        <dbReference type="Pfam" id="PF00588"/>
    </source>
</evidence>
<dbReference type="GO" id="GO:0003723">
    <property type="term" value="F:RNA binding"/>
    <property type="evidence" value="ECO:0007669"/>
    <property type="project" value="InterPro"/>
</dbReference>
<dbReference type="InterPro" id="IPR001537">
    <property type="entry name" value="SpoU_MeTrfase"/>
</dbReference>
<name>A0A7G9TBX8_PSEMX</name>
<dbReference type="EC" id="2.1.1.200" evidence="5"/>
<keyword evidence="3 7" id="KW-0808">Transferase</keyword>